<accession>A0A6A6FNM5</accession>
<protein>
    <submittedName>
        <fullName evidence="2">Uncharacterized protein</fullName>
    </submittedName>
</protein>
<organism evidence="2 3">
    <name type="scientific">Cercospora zeae-maydis SCOH1-5</name>
    <dbReference type="NCBI Taxonomy" id="717836"/>
    <lineage>
        <taxon>Eukaryota</taxon>
        <taxon>Fungi</taxon>
        <taxon>Dikarya</taxon>
        <taxon>Ascomycota</taxon>
        <taxon>Pezizomycotina</taxon>
        <taxon>Dothideomycetes</taxon>
        <taxon>Dothideomycetidae</taxon>
        <taxon>Mycosphaerellales</taxon>
        <taxon>Mycosphaerellaceae</taxon>
        <taxon>Cercospora</taxon>
    </lineage>
</organism>
<dbReference type="Proteomes" id="UP000799539">
    <property type="component" value="Unassembled WGS sequence"/>
</dbReference>
<evidence type="ECO:0000313" key="3">
    <source>
        <dbReference type="Proteomes" id="UP000799539"/>
    </source>
</evidence>
<name>A0A6A6FNM5_9PEZI</name>
<feature type="compositionally biased region" description="Basic and acidic residues" evidence="1">
    <location>
        <begin position="17"/>
        <end position="34"/>
    </location>
</feature>
<evidence type="ECO:0000256" key="1">
    <source>
        <dbReference type="SAM" id="MobiDB-lite"/>
    </source>
</evidence>
<gene>
    <name evidence="2" type="ORF">CERZMDRAFT_95425</name>
</gene>
<evidence type="ECO:0000313" key="2">
    <source>
        <dbReference type="EMBL" id="KAF2215052.1"/>
    </source>
</evidence>
<feature type="compositionally biased region" description="Polar residues" evidence="1">
    <location>
        <begin position="1"/>
        <end position="16"/>
    </location>
</feature>
<dbReference type="OrthoDB" id="3636895at2759"/>
<reference evidence="2" key="1">
    <citation type="journal article" date="2020" name="Stud. Mycol.">
        <title>101 Dothideomycetes genomes: a test case for predicting lifestyles and emergence of pathogens.</title>
        <authorList>
            <person name="Haridas S."/>
            <person name="Albert R."/>
            <person name="Binder M."/>
            <person name="Bloem J."/>
            <person name="Labutti K."/>
            <person name="Salamov A."/>
            <person name="Andreopoulos B."/>
            <person name="Baker S."/>
            <person name="Barry K."/>
            <person name="Bills G."/>
            <person name="Bluhm B."/>
            <person name="Cannon C."/>
            <person name="Castanera R."/>
            <person name="Culley D."/>
            <person name="Daum C."/>
            <person name="Ezra D."/>
            <person name="Gonzalez J."/>
            <person name="Henrissat B."/>
            <person name="Kuo A."/>
            <person name="Liang C."/>
            <person name="Lipzen A."/>
            <person name="Lutzoni F."/>
            <person name="Magnuson J."/>
            <person name="Mondo S."/>
            <person name="Nolan M."/>
            <person name="Ohm R."/>
            <person name="Pangilinan J."/>
            <person name="Park H.-J."/>
            <person name="Ramirez L."/>
            <person name="Alfaro M."/>
            <person name="Sun H."/>
            <person name="Tritt A."/>
            <person name="Yoshinaga Y."/>
            <person name="Zwiers L.-H."/>
            <person name="Turgeon B."/>
            <person name="Goodwin S."/>
            <person name="Spatafora J."/>
            <person name="Crous P."/>
            <person name="Grigoriev I."/>
        </authorList>
    </citation>
    <scope>NUCLEOTIDE SEQUENCE</scope>
    <source>
        <strain evidence="2">SCOH1-5</strain>
    </source>
</reference>
<keyword evidence="3" id="KW-1185">Reference proteome</keyword>
<proteinExistence type="predicted"/>
<dbReference type="AlphaFoldDB" id="A0A6A6FNM5"/>
<sequence length="94" mass="11288">MSSSTPTLSNSQYSTKVDNESPKKPSFEPKERKNMFSRLKKKEEEPPLPQWKIAQQKRFKEWEKARDKQTSSVGAFTDFYKPRKDNKGFWIWWL</sequence>
<feature type="region of interest" description="Disordered" evidence="1">
    <location>
        <begin position="1"/>
        <end position="50"/>
    </location>
</feature>
<dbReference type="EMBL" id="ML992667">
    <property type="protein sequence ID" value="KAF2215052.1"/>
    <property type="molecule type" value="Genomic_DNA"/>
</dbReference>